<dbReference type="AlphaFoldDB" id="A0A6I4LZW1"/>
<feature type="domain" description="TonB-dependent receptor plug" evidence="7">
    <location>
        <begin position="55"/>
        <end position="158"/>
    </location>
</feature>
<name>A0A6I4LZW1_9SPHN</name>
<keyword evidence="3" id="KW-0998">Cell outer membrane</keyword>
<dbReference type="Gene3D" id="2.40.170.20">
    <property type="entry name" value="TonB-dependent receptor, beta-barrel domain"/>
    <property type="match status" value="1"/>
</dbReference>
<dbReference type="NCBIfam" id="TIGR01782">
    <property type="entry name" value="TonB-Xanth-Caul"/>
    <property type="match status" value="1"/>
</dbReference>
<accession>A0A6I4LZW1</accession>
<keyword evidence="9" id="KW-1185">Reference proteome</keyword>
<dbReference type="InterPro" id="IPR037066">
    <property type="entry name" value="Plug_dom_sf"/>
</dbReference>
<comment type="subcellular location">
    <subcellularLocation>
        <location evidence="1 4">Cell outer membrane</location>
    </subcellularLocation>
</comment>
<dbReference type="RefSeq" id="WP_160353342.1">
    <property type="nucleotide sequence ID" value="NZ_SDWJ01000001.1"/>
</dbReference>
<feature type="domain" description="TonB-dependent receptor-like beta-barrel" evidence="6">
    <location>
        <begin position="406"/>
        <end position="890"/>
    </location>
</feature>
<evidence type="ECO:0000256" key="5">
    <source>
        <dbReference type="SAM" id="SignalP"/>
    </source>
</evidence>
<dbReference type="Pfam" id="PF00593">
    <property type="entry name" value="TonB_dep_Rec_b-barrel"/>
    <property type="match status" value="1"/>
</dbReference>
<feature type="signal peptide" evidence="5">
    <location>
        <begin position="1"/>
        <end position="23"/>
    </location>
</feature>
<evidence type="ECO:0000256" key="1">
    <source>
        <dbReference type="ARBA" id="ARBA00004442"/>
    </source>
</evidence>
<dbReference type="PANTHER" id="PTHR40980:SF3">
    <property type="entry name" value="TONB-DEPENDENT RECEPTOR-LIKE BETA-BARREL DOMAIN-CONTAINING PROTEIN"/>
    <property type="match status" value="1"/>
</dbReference>
<keyword evidence="2 4" id="KW-0472">Membrane</keyword>
<evidence type="ECO:0000313" key="8">
    <source>
        <dbReference type="EMBL" id="MVZ97474.1"/>
    </source>
</evidence>
<sequence>MRIKAQLLLGIAFGLSVSTVAYAQDAPDTGTAGAESDEIIVTGIRGSLSNSAAIKRDSNAIVDAISTEDLGKFPDSNVAESLQRIPGVAIDRSSGEGRFVTVRGFGPAFNTVLVNGRTFASDNQGREFSFDLLAAELISGAEVYKSAQAQLQDGGIGATLNVKTPRPLELGGFKAVFSGKGLYERNSKNVTPQLFGLVSTTFADDTIGILAAVSYQKRDSEVRFTQNRGYLPGSSVGPTATPLFTNVFAPRNQDAGRDTQSRERLGINVTGQFKPVEQLTLTVDGLYNKFDVNSRVESLGSWFEPSSYTAATIDSNRTVTSLTTNGVGDLIQTSNNRFVKTRALGGNLSWDVNSNLTVKLDASWSKANDDAGGKNYFTVIGIPSQYTFQEAVGSGFPSTVNYSGDLTNPALGRTHIALRTGNDEAERVFEYKLDTEWKSDGGVLDAVRFGLVNTNRKKSSQTIATNSNTLCLYCGYNELSQPSLLSPLNLGSFLGNKGSVPTVFQTYDANAYFAFLESPAQAAARDAARGLAPGTTAALLAATNGFDAAVQPNSFSINEKVYAGYLDTDFKGTLGSMPWVVNIGARYMHTELTANGQQQQLLDLLPVLGDPTIYQGVFANGGVPQATTQKSSYDYFLPSMNIKINLTDDIVARLSGSRTVTRPQVRDLAPRTNFDVLRPASLDASGGNPNLKPYTSTNFDLSFEWYPSTTTTLSAAVYYKNIKDFIVQTRSNEVFTIANAGNLPLGNGITGPNQATFSVRRPRNSETATVRGLELNAVHSFTYLPSPLDGFGVALNATFVKSNASFDQGTTVTSFAVEGLGNSYNATAFYEKDGFAARVAWNRRGRFLEALVTPGQGGDPVFRRAFEQVDMRASYDIFEYAQIFVEGTNVFNARNITTGRFDNQVLDYVDTGARYAAGVRVSF</sequence>
<feature type="chain" id="PRO_5026234439" evidence="5">
    <location>
        <begin position="24"/>
        <end position="923"/>
    </location>
</feature>
<dbReference type="InterPro" id="IPR000531">
    <property type="entry name" value="Beta-barrel_TonB"/>
</dbReference>
<evidence type="ECO:0000256" key="4">
    <source>
        <dbReference type="RuleBase" id="RU003357"/>
    </source>
</evidence>
<keyword evidence="4" id="KW-0798">TonB box</keyword>
<dbReference type="InterPro" id="IPR012910">
    <property type="entry name" value="Plug_dom"/>
</dbReference>
<dbReference type="InterPro" id="IPR010104">
    <property type="entry name" value="TonB_rcpt_bac"/>
</dbReference>
<dbReference type="SUPFAM" id="SSF56935">
    <property type="entry name" value="Porins"/>
    <property type="match status" value="1"/>
</dbReference>
<reference evidence="8 9" key="1">
    <citation type="submission" date="2019-01" db="EMBL/GenBank/DDBJ databases">
        <title>Sphingorhabdus lacus sp.nov., isolated from an oligotrophic freshwater lake.</title>
        <authorList>
            <person name="Park M."/>
        </authorList>
    </citation>
    <scope>NUCLEOTIDE SEQUENCE [LARGE SCALE GENOMIC DNA]</scope>
    <source>
        <strain evidence="8 9">IMCC26285</strain>
    </source>
</reference>
<dbReference type="Gene3D" id="2.170.130.10">
    <property type="entry name" value="TonB-dependent receptor, plug domain"/>
    <property type="match status" value="1"/>
</dbReference>
<gene>
    <name evidence="8" type="ORF">EUU23_07120</name>
</gene>
<evidence type="ECO:0000259" key="7">
    <source>
        <dbReference type="Pfam" id="PF07715"/>
    </source>
</evidence>
<keyword evidence="5" id="KW-0732">Signal</keyword>
<evidence type="ECO:0000256" key="3">
    <source>
        <dbReference type="ARBA" id="ARBA00023237"/>
    </source>
</evidence>
<dbReference type="CDD" id="cd01347">
    <property type="entry name" value="ligand_gated_channel"/>
    <property type="match status" value="1"/>
</dbReference>
<dbReference type="GO" id="GO:0009279">
    <property type="term" value="C:cell outer membrane"/>
    <property type="evidence" value="ECO:0007669"/>
    <property type="project" value="UniProtKB-SubCell"/>
</dbReference>
<dbReference type="PANTHER" id="PTHR40980">
    <property type="entry name" value="PLUG DOMAIN-CONTAINING PROTEIN"/>
    <property type="match status" value="1"/>
</dbReference>
<evidence type="ECO:0000259" key="6">
    <source>
        <dbReference type="Pfam" id="PF00593"/>
    </source>
</evidence>
<dbReference type="OrthoDB" id="5476657at2"/>
<organism evidence="8 9">
    <name type="scientific">Sphingorhabdus profundilacus</name>
    <dbReference type="NCBI Taxonomy" id="2509718"/>
    <lineage>
        <taxon>Bacteria</taxon>
        <taxon>Pseudomonadati</taxon>
        <taxon>Pseudomonadota</taxon>
        <taxon>Alphaproteobacteria</taxon>
        <taxon>Sphingomonadales</taxon>
        <taxon>Sphingomonadaceae</taxon>
        <taxon>Sphingorhabdus</taxon>
    </lineage>
</organism>
<keyword evidence="8" id="KW-0675">Receptor</keyword>
<comment type="caution">
    <text evidence="8">The sequence shown here is derived from an EMBL/GenBank/DDBJ whole genome shotgun (WGS) entry which is preliminary data.</text>
</comment>
<comment type="similarity">
    <text evidence="4">Belongs to the TonB-dependent receptor family.</text>
</comment>
<dbReference type="Proteomes" id="UP000471147">
    <property type="component" value="Unassembled WGS sequence"/>
</dbReference>
<dbReference type="InterPro" id="IPR036942">
    <property type="entry name" value="Beta-barrel_TonB_sf"/>
</dbReference>
<evidence type="ECO:0000256" key="2">
    <source>
        <dbReference type="ARBA" id="ARBA00023136"/>
    </source>
</evidence>
<proteinExistence type="inferred from homology"/>
<dbReference type="EMBL" id="SDWJ01000001">
    <property type="protein sequence ID" value="MVZ97474.1"/>
    <property type="molecule type" value="Genomic_DNA"/>
</dbReference>
<evidence type="ECO:0000313" key="9">
    <source>
        <dbReference type="Proteomes" id="UP000471147"/>
    </source>
</evidence>
<dbReference type="Pfam" id="PF07715">
    <property type="entry name" value="Plug"/>
    <property type="match status" value="1"/>
</dbReference>
<protein>
    <submittedName>
        <fullName evidence="8">TonB-dependent receptor</fullName>
    </submittedName>
</protein>